<proteinExistence type="predicted"/>
<sequence length="56" mass="5937">MTKWRKSSYSDNHQGACVELAGAKDAVAIRDSKDPGGPVLVVPRAALRAAIRSADE</sequence>
<evidence type="ECO:0000259" key="1">
    <source>
        <dbReference type="Pfam" id="PF04149"/>
    </source>
</evidence>
<dbReference type="EMBL" id="BAABAS010000001">
    <property type="protein sequence ID" value="GAA4223587.1"/>
    <property type="molecule type" value="Genomic_DNA"/>
</dbReference>
<evidence type="ECO:0000313" key="2">
    <source>
        <dbReference type="EMBL" id="GAA4223587.1"/>
    </source>
</evidence>
<keyword evidence="3" id="KW-1185">Reference proteome</keyword>
<reference evidence="3" key="1">
    <citation type="journal article" date="2019" name="Int. J. Syst. Evol. Microbiol.">
        <title>The Global Catalogue of Microorganisms (GCM) 10K type strain sequencing project: providing services to taxonomists for standard genome sequencing and annotation.</title>
        <authorList>
            <consortium name="The Broad Institute Genomics Platform"/>
            <consortium name="The Broad Institute Genome Sequencing Center for Infectious Disease"/>
            <person name="Wu L."/>
            <person name="Ma J."/>
        </authorList>
    </citation>
    <scope>NUCLEOTIDE SEQUENCE [LARGE SCALE GENOMIC DNA]</scope>
    <source>
        <strain evidence="3">JCM 17440</strain>
    </source>
</reference>
<accession>A0ABP8BRB9</accession>
<dbReference type="Pfam" id="PF04149">
    <property type="entry name" value="DUF397"/>
    <property type="match status" value="1"/>
</dbReference>
<dbReference type="RefSeq" id="WP_344887724.1">
    <property type="nucleotide sequence ID" value="NZ_BAABAS010000001.1"/>
</dbReference>
<dbReference type="InterPro" id="IPR007278">
    <property type="entry name" value="DUF397"/>
</dbReference>
<protein>
    <recommendedName>
        <fullName evidence="1">DUF397 domain-containing protein</fullName>
    </recommendedName>
</protein>
<feature type="domain" description="DUF397" evidence="1">
    <location>
        <begin position="3"/>
        <end position="52"/>
    </location>
</feature>
<dbReference type="Proteomes" id="UP001501710">
    <property type="component" value="Unassembled WGS sequence"/>
</dbReference>
<name>A0ABP8BRB9_9ACTN</name>
<gene>
    <name evidence="2" type="ORF">GCM10022254_01010</name>
</gene>
<evidence type="ECO:0000313" key="3">
    <source>
        <dbReference type="Proteomes" id="UP001501710"/>
    </source>
</evidence>
<comment type="caution">
    <text evidence="2">The sequence shown here is derived from an EMBL/GenBank/DDBJ whole genome shotgun (WGS) entry which is preliminary data.</text>
</comment>
<organism evidence="2 3">
    <name type="scientific">Actinomadura meridiana</name>
    <dbReference type="NCBI Taxonomy" id="559626"/>
    <lineage>
        <taxon>Bacteria</taxon>
        <taxon>Bacillati</taxon>
        <taxon>Actinomycetota</taxon>
        <taxon>Actinomycetes</taxon>
        <taxon>Streptosporangiales</taxon>
        <taxon>Thermomonosporaceae</taxon>
        <taxon>Actinomadura</taxon>
    </lineage>
</organism>